<feature type="region of interest" description="Disordered" evidence="1">
    <location>
        <begin position="1"/>
        <end position="66"/>
    </location>
</feature>
<name>A0A6J4JPU2_9PROT</name>
<proteinExistence type="predicted"/>
<organism evidence="2">
    <name type="scientific">uncultured Acetobacteraceae bacterium</name>
    <dbReference type="NCBI Taxonomy" id="169975"/>
    <lineage>
        <taxon>Bacteria</taxon>
        <taxon>Pseudomonadati</taxon>
        <taxon>Pseudomonadota</taxon>
        <taxon>Alphaproteobacteria</taxon>
        <taxon>Acetobacterales</taxon>
        <taxon>Acetobacteraceae</taxon>
        <taxon>environmental samples</taxon>
    </lineage>
</organism>
<dbReference type="AlphaFoldDB" id="A0A6J4JPU2"/>
<feature type="compositionally biased region" description="Low complexity" evidence="1">
    <location>
        <begin position="54"/>
        <end position="66"/>
    </location>
</feature>
<protein>
    <submittedName>
        <fullName evidence="2">Uncharacterized protein</fullName>
    </submittedName>
</protein>
<gene>
    <name evidence="2" type="ORF">AVDCRST_MAG04-3989</name>
</gene>
<evidence type="ECO:0000313" key="2">
    <source>
        <dbReference type="EMBL" id="CAA9284350.1"/>
    </source>
</evidence>
<feature type="non-terminal residue" evidence="2">
    <location>
        <position position="1"/>
    </location>
</feature>
<evidence type="ECO:0000256" key="1">
    <source>
        <dbReference type="SAM" id="MobiDB-lite"/>
    </source>
</evidence>
<feature type="compositionally biased region" description="Basic residues" evidence="1">
    <location>
        <begin position="1"/>
        <end position="15"/>
    </location>
</feature>
<reference evidence="2" key="1">
    <citation type="submission" date="2020-02" db="EMBL/GenBank/DDBJ databases">
        <authorList>
            <person name="Meier V. D."/>
        </authorList>
    </citation>
    <scope>NUCLEOTIDE SEQUENCE</scope>
    <source>
        <strain evidence="2">AVDCRST_MAG04</strain>
    </source>
</reference>
<dbReference type="EMBL" id="CADCTL010000299">
    <property type="protein sequence ID" value="CAA9284350.1"/>
    <property type="molecule type" value="Genomic_DNA"/>
</dbReference>
<sequence>DAPHRTAPRRPRRLLRRVDGGAPRPRRSGIPSAGRAAGDPARQPHRGRRDPARGPRAGPCGRSRRL</sequence>
<feature type="non-terminal residue" evidence="2">
    <location>
        <position position="66"/>
    </location>
</feature>
<accession>A0A6J4JPU2</accession>